<dbReference type="InterPro" id="IPR013785">
    <property type="entry name" value="Aldolase_TIM"/>
</dbReference>
<protein>
    <submittedName>
        <fullName evidence="4">NADH oxidase</fullName>
        <ecNumber evidence="4">1.-.-.-</ecNumber>
    </submittedName>
</protein>
<keyword evidence="1" id="KW-0285">Flavoprotein</keyword>
<evidence type="ECO:0000313" key="5">
    <source>
        <dbReference type="Proteomes" id="UP000032287"/>
    </source>
</evidence>
<comment type="caution">
    <text evidence="4">The sequence shown here is derived from an EMBL/GenBank/DDBJ whole genome shotgun (WGS) entry which is preliminary data.</text>
</comment>
<evidence type="ECO:0000259" key="3">
    <source>
        <dbReference type="Pfam" id="PF00724"/>
    </source>
</evidence>
<dbReference type="RefSeq" id="WP_043711181.1">
    <property type="nucleotide sequence ID" value="NZ_JALOCT010000019.1"/>
</dbReference>
<feature type="domain" description="NADH:flavin oxidoreductase/NADH oxidase N-terminal" evidence="3">
    <location>
        <begin position="8"/>
        <end position="336"/>
    </location>
</feature>
<accession>A0A0D1JHP3</accession>
<dbReference type="PANTHER" id="PTHR43656">
    <property type="entry name" value="BINDING OXIDOREDUCTASE, PUTATIVE (AFU_ORTHOLOGUE AFUA_2G08260)-RELATED"/>
    <property type="match status" value="1"/>
</dbReference>
<evidence type="ECO:0000256" key="1">
    <source>
        <dbReference type="ARBA" id="ARBA00022630"/>
    </source>
</evidence>
<dbReference type="Proteomes" id="UP000032287">
    <property type="component" value="Unassembled WGS sequence"/>
</dbReference>
<dbReference type="Gene3D" id="3.20.20.70">
    <property type="entry name" value="Aldolase class I"/>
    <property type="match status" value="1"/>
</dbReference>
<evidence type="ECO:0000256" key="2">
    <source>
        <dbReference type="ARBA" id="ARBA00023002"/>
    </source>
</evidence>
<dbReference type="EMBL" id="JWHU01000014">
    <property type="protein sequence ID" value="KIU20903.1"/>
    <property type="molecule type" value="Genomic_DNA"/>
</dbReference>
<dbReference type="PATRIC" id="fig|137591.25.peg.939"/>
<dbReference type="EC" id="1.-.-.-" evidence="4"/>
<evidence type="ECO:0000313" key="4">
    <source>
        <dbReference type="EMBL" id="KIU20903.1"/>
    </source>
</evidence>
<gene>
    <name evidence="4" type="ORF">QX99_00969</name>
</gene>
<dbReference type="GO" id="GO:0010181">
    <property type="term" value="F:FMN binding"/>
    <property type="evidence" value="ECO:0007669"/>
    <property type="project" value="InterPro"/>
</dbReference>
<organism evidence="4 5">
    <name type="scientific">Weissella cibaria</name>
    <dbReference type="NCBI Taxonomy" id="137591"/>
    <lineage>
        <taxon>Bacteria</taxon>
        <taxon>Bacillati</taxon>
        <taxon>Bacillota</taxon>
        <taxon>Bacilli</taxon>
        <taxon>Lactobacillales</taxon>
        <taxon>Lactobacillaceae</taxon>
        <taxon>Weissella</taxon>
    </lineage>
</organism>
<proteinExistence type="predicted"/>
<dbReference type="AlphaFoldDB" id="A0A0D1JHP3"/>
<dbReference type="InterPro" id="IPR001155">
    <property type="entry name" value="OxRdtase_FMN_N"/>
</dbReference>
<keyword evidence="2 4" id="KW-0560">Oxidoreductase</keyword>
<dbReference type="GO" id="GO:0016491">
    <property type="term" value="F:oxidoreductase activity"/>
    <property type="evidence" value="ECO:0007669"/>
    <property type="project" value="UniProtKB-KW"/>
</dbReference>
<dbReference type="Pfam" id="PF00724">
    <property type="entry name" value="Oxidored_FMN"/>
    <property type="match status" value="1"/>
</dbReference>
<reference evidence="4 5" key="1">
    <citation type="journal article" date="2015" name="Microbiology (Mosc.)">
        <title>Genomics of the Weissella cibaria species with an examination of its metabolic traits.</title>
        <authorList>
            <person name="Lynch K.M."/>
            <person name="Lucid A."/>
            <person name="Arendt E.K."/>
            <person name="Sleator R.D."/>
            <person name="Lucey B."/>
            <person name="Coffey A."/>
        </authorList>
    </citation>
    <scope>NUCLEOTIDE SEQUENCE [LARGE SCALE GENOMIC DNA]</scope>
    <source>
        <strain evidence="4 5">MG1</strain>
    </source>
</reference>
<dbReference type="SUPFAM" id="SSF51395">
    <property type="entry name" value="FMN-linked oxidoreductases"/>
    <property type="match status" value="1"/>
</dbReference>
<dbReference type="PANTHER" id="PTHR43656:SF2">
    <property type="entry name" value="BINDING OXIDOREDUCTASE, PUTATIVE (AFU_ORTHOLOGUE AFUA_2G08260)-RELATED"/>
    <property type="match status" value="1"/>
</dbReference>
<keyword evidence="5" id="KW-1185">Reference proteome</keyword>
<sequence>MTDYNFLQPLALRHGAKLRNRAVFAPTTLSASFFNGVASTDDVEYYRHRAGGVGLVIVGASFVDDLGRGFPGQLGISDDNQLAGLKRLVGAIHDGGAKAVVQLHHAGRMSYSDLLPGGQAPVAPSAIPNTPDSENPRALTDSEIREIIEDFGRATRRAIDAGFDGVEIHGANHYLLQQVFSPSSNKRTDSWGTDRTAFPLAMAHKVADVIRDNAKPGFILGYRISPEETNVDGYRINDTVEFAQQLTNEVPLDYLNLSQPVANQSPFVSPEIKTPVAKLYRDALPEDVAVLAVGNVRKGQDAEAALADTGADLVGLAVELIIEPKWVEKVAAGQEDALNQKLSELDYVDLHLPQATVDSLLKPMFGEVVPWAGSGNEVAEHGTML</sequence>
<name>A0A0D1JHP3_9LACO</name>
<dbReference type="InterPro" id="IPR051799">
    <property type="entry name" value="NADH_flavin_oxidoreductase"/>
</dbReference>